<protein>
    <recommendedName>
        <fullName evidence="4">FUSC family protein</fullName>
    </recommendedName>
</protein>
<dbReference type="Proteomes" id="UP001218638">
    <property type="component" value="Chromosome"/>
</dbReference>
<evidence type="ECO:0008006" key="4">
    <source>
        <dbReference type="Google" id="ProtNLM"/>
    </source>
</evidence>
<sequence length="68" mass="7466">MDEAKKVKSNAMINAGLIGMMVGIVIYGVAKNNLGLAALIPLIIAFKLFNKPNQNEALEKLLRERNLK</sequence>
<proteinExistence type="predicted"/>
<accession>A0AAF0CNB7</accession>
<feature type="transmembrane region" description="Helical" evidence="1">
    <location>
        <begin position="12"/>
        <end position="28"/>
    </location>
</feature>
<keyword evidence="1" id="KW-0812">Transmembrane</keyword>
<keyword evidence="3" id="KW-1185">Reference proteome</keyword>
<dbReference type="RefSeq" id="WP_330932101.1">
    <property type="nucleotide sequence ID" value="NZ_CP119075.1"/>
</dbReference>
<reference evidence="2" key="1">
    <citation type="submission" date="2023-03" db="EMBL/GenBank/DDBJ databases">
        <title>Lomoglobus Profundus gen. nov., sp. nov., a novel member of the phylum Verrucomicrobia, isolated from deep-marine sediment of South China Sea.</title>
        <authorList>
            <person name="Ahmad T."/>
            <person name="Ishaq S.E."/>
            <person name="Wang F."/>
        </authorList>
    </citation>
    <scope>NUCLEOTIDE SEQUENCE</scope>
    <source>
        <strain evidence="2">LMO-M01</strain>
    </source>
</reference>
<evidence type="ECO:0000313" key="2">
    <source>
        <dbReference type="EMBL" id="WED64386.1"/>
    </source>
</evidence>
<organism evidence="2 3">
    <name type="scientific">Synoicihabitans lomoniglobus</name>
    <dbReference type="NCBI Taxonomy" id="2909285"/>
    <lineage>
        <taxon>Bacteria</taxon>
        <taxon>Pseudomonadati</taxon>
        <taxon>Verrucomicrobiota</taxon>
        <taxon>Opitutia</taxon>
        <taxon>Opitutales</taxon>
        <taxon>Opitutaceae</taxon>
        <taxon>Synoicihabitans</taxon>
    </lineage>
</organism>
<evidence type="ECO:0000256" key="1">
    <source>
        <dbReference type="SAM" id="Phobius"/>
    </source>
</evidence>
<dbReference type="EMBL" id="CP119075">
    <property type="protein sequence ID" value="WED64386.1"/>
    <property type="molecule type" value="Genomic_DNA"/>
</dbReference>
<dbReference type="KEGG" id="slom:PXH66_18770"/>
<keyword evidence="1" id="KW-0472">Membrane</keyword>
<dbReference type="AlphaFoldDB" id="A0AAF0CNB7"/>
<gene>
    <name evidence="2" type="ORF">PXH66_18770</name>
</gene>
<keyword evidence="1" id="KW-1133">Transmembrane helix</keyword>
<name>A0AAF0CNB7_9BACT</name>
<evidence type="ECO:0000313" key="3">
    <source>
        <dbReference type="Proteomes" id="UP001218638"/>
    </source>
</evidence>